<dbReference type="Proteomes" id="UP000609651">
    <property type="component" value="Unassembled WGS sequence"/>
</dbReference>
<keyword evidence="1" id="KW-0812">Transmembrane</keyword>
<name>A0ABX1VF60_9PLAN</name>
<proteinExistence type="predicted"/>
<dbReference type="RefSeq" id="WP_171188040.1">
    <property type="nucleotide sequence ID" value="NZ_WTPX01000095.1"/>
</dbReference>
<keyword evidence="1" id="KW-0472">Membrane</keyword>
<keyword evidence="1" id="KW-1133">Transmembrane helix</keyword>
<protein>
    <submittedName>
        <fullName evidence="2">Uncharacterized protein</fullName>
    </submittedName>
</protein>
<feature type="transmembrane region" description="Helical" evidence="1">
    <location>
        <begin position="86"/>
        <end position="104"/>
    </location>
</feature>
<feature type="transmembrane region" description="Helical" evidence="1">
    <location>
        <begin position="124"/>
        <end position="146"/>
    </location>
</feature>
<feature type="transmembrane region" description="Helical" evidence="1">
    <location>
        <begin position="33"/>
        <end position="51"/>
    </location>
</feature>
<comment type="caution">
    <text evidence="2">The sequence shown here is derived from an EMBL/GenBank/DDBJ whole genome shotgun (WGS) entry which is preliminary data.</text>
</comment>
<reference evidence="2 3" key="1">
    <citation type="journal article" date="2020" name="Syst. Appl. Microbiol.">
        <title>Alienimonas chondri sp. nov., a novel planctomycete isolated from the biofilm of the red alga Chondrus crispus.</title>
        <authorList>
            <person name="Vitorino I."/>
            <person name="Albuquerque L."/>
            <person name="Wiegand S."/>
            <person name="Kallscheuer N."/>
            <person name="da Costa M.S."/>
            <person name="Lobo-da-Cunha A."/>
            <person name="Jogler C."/>
            <person name="Lage O.M."/>
        </authorList>
    </citation>
    <scope>NUCLEOTIDE SEQUENCE [LARGE SCALE GENOMIC DNA]</scope>
    <source>
        <strain evidence="2 3">LzC2</strain>
    </source>
</reference>
<feature type="transmembrane region" description="Helical" evidence="1">
    <location>
        <begin position="57"/>
        <end position="79"/>
    </location>
</feature>
<sequence>MSAPADPADQPRSQNAPPVVEDSVKLVSYPKVILLYPTLIGTLIAAVWLTISPEVTVATQTVAAAWLGLLTLNLVVLAFDFPRTASLTLFFLLFGVGMGLWLLNTAKPEWFPAAFDAIGHIKPFANAAFYWTFGGVMSVLFLVVILSRRFDYWEVRPNELLHHEGFLSNLKRYSAPNLKIEKEINDVFEYVLLRSGTLILHPKNEPRAIVLENVPGISKKEAKITRMLSALQVSVRAED</sequence>
<dbReference type="EMBL" id="WTPX01000095">
    <property type="protein sequence ID" value="NNJ26743.1"/>
    <property type="molecule type" value="Genomic_DNA"/>
</dbReference>
<keyword evidence="3" id="KW-1185">Reference proteome</keyword>
<evidence type="ECO:0000313" key="2">
    <source>
        <dbReference type="EMBL" id="NNJ26743.1"/>
    </source>
</evidence>
<accession>A0ABX1VF60</accession>
<gene>
    <name evidence="2" type="ORF">LzC2_28340</name>
</gene>
<evidence type="ECO:0000256" key="1">
    <source>
        <dbReference type="SAM" id="Phobius"/>
    </source>
</evidence>
<organism evidence="2 3">
    <name type="scientific">Alienimonas chondri</name>
    <dbReference type="NCBI Taxonomy" id="2681879"/>
    <lineage>
        <taxon>Bacteria</taxon>
        <taxon>Pseudomonadati</taxon>
        <taxon>Planctomycetota</taxon>
        <taxon>Planctomycetia</taxon>
        <taxon>Planctomycetales</taxon>
        <taxon>Planctomycetaceae</taxon>
        <taxon>Alienimonas</taxon>
    </lineage>
</organism>
<evidence type="ECO:0000313" key="3">
    <source>
        <dbReference type="Proteomes" id="UP000609651"/>
    </source>
</evidence>